<dbReference type="AlphaFoldDB" id="A0A0F4VPJ7"/>
<evidence type="ECO:0000313" key="2">
    <source>
        <dbReference type="Proteomes" id="UP000033731"/>
    </source>
</evidence>
<comment type="caution">
    <text evidence="1">The sequence shown here is derived from an EMBL/GenBank/DDBJ whole genome shotgun (WGS) entry which is preliminary data.</text>
</comment>
<dbReference type="Proteomes" id="UP000033731">
    <property type="component" value="Unassembled WGS sequence"/>
</dbReference>
<protein>
    <submittedName>
        <fullName evidence="1">Uncharacterized protein</fullName>
    </submittedName>
</protein>
<organism evidence="1 2">
    <name type="scientific">Candidatus Liberibacter solanacearum</name>
    <dbReference type="NCBI Taxonomy" id="556287"/>
    <lineage>
        <taxon>Bacteria</taxon>
        <taxon>Pseudomonadati</taxon>
        <taxon>Pseudomonadota</taxon>
        <taxon>Alphaproteobacteria</taxon>
        <taxon>Hyphomicrobiales</taxon>
        <taxon>Rhizobiaceae</taxon>
        <taxon>Liberibacter</taxon>
    </lineage>
</organism>
<sequence>MFFIRMKNHSFLYSVNRSSIDDKLFLLNIDLKNNPWINRTKERVCRQCLQI</sequence>
<keyword evidence="2" id="KW-1185">Reference proteome</keyword>
<proteinExistence type="predicted"/>
<gene>
    <name evidence="1" type="ORF">DJ66_0211</name>
</gene>
<evidence type="ECO:0000313" key="1">
    <source>
        <dbReference type="EMBL" id="KJZ82602.1"/>
    </source>
</evidence>
<accession>A0A0F4VPJ7</accession>
<dbReference type="EMBL" id="JMTK01000001">
    <property type="protein sequence ID" value="KJZ82602.1"/>
    <property type="molecule type" value="Genomic_DNA"/>
</dbReference>
<name>A0A0F4VPJ7_9HYPH</name>
<dbReference type="PATRIC" id="fig|556287.9.peg.222"/>
<reference evidence="1 2" key="1">
    <citation type="journal article" date="2015" name="Phytopathology">
        <title>Genomes of Candidatus Liberibacter solanacearum haplotype A from New Zealand and the USA suggest significant genome plasticity in the species.</title>
        <authorList>
            <person name="Thompson S.M."/>
            <person name="Johnson C.P."/>
            <person name="Lu A.Y."/>
            <person name="Frampton R.A."/>
            <person name="Sullivan K.L."/>
            <person name="Fiers M.W."/>
            <person name="Crowhurst R.N."/>
            <person name="Pitman A.R."/>
            <person name="Scott I."/>
            <person name="Gudmestad N.C."/>
            <person name="Smith G.R."/>
        </authorList>
    </citation>
    <scope>NUCLEOTIDE SEQUENCE [LARGE SCALE GENOMIC DNA]</scope>
    <source>
        <strain evidence="1 2">LsoNZ1</strain>
    </source>
</reference>